<organism evidence="1 2">
    <name type="scientific">Pomacea canaliculata</name>
    <name type="common">Golden apple snail</name>
    <dbReference type="NCBI Taxonomy" id="400727"/>
    <lineage>
        <taxon>Eukaryota</taxon>
        <taxon>Metazoa</taxon>
        <taxon>Spiralia</taxon>
        <taxon>Lophotrochozoa</taxon>
        <taxon>Mollusca</taxon>
        <taxon>Gastropoda</taxon>
        <taxon>Caenogastropoda</taxon>
        <taxon>Architaenioglossa</taxon>
        <taxon>Ampullarioidea</taxon>
        <taxon>Ampullariidae</taxon>
        <taxon>Pomacea</taxon>
    </lineage>
</organism>
<dbReference type="EMBL" id="PZQS01000001">
    <property type="protein sequence ID" value="PVD37717.1"/>
    <property type="molecule type" value="Genomic_DNA"/>
</dbReference>
<comment type="caution">
    <text evidence="1">The sequence shown here is derived from an EMBL/GenBank/DDBJ whole genome shotgun (WGS) entry which is preliminary data.</text>
</comment>
<sequence>MNSTVGHRDMRETRDENIVVGKVVTEIRSHCVQEQGGHVTSSDATTAVGNICPHPQQQDLWQYFLKTDDIHYLAILIHT</sequence>
<name>A0A2T7PWF2_POMCA</name>
<dbReference type="Proteomes" id="UP000245119">
    <property type="component" value="Linkage Group LG1"/>
</dbReference>
<accession>A0A2T7PWF2</accession>
<evidence type="ECO:0000313" key="1">
    <source>
        <dbReference type="EMBL" id="PVD37717.1"/>
    </source>
</evidence>
<reference evidence="1 2" key="1">
    <citation type="submission" date="2018-04" db="EMBL/GenBank/DDBJ databases">
        <title>The genome of golden apple snail Pomacea canaliculata provides insight into stress tolerance and invasive adaptation.</title>
        <authorList>
            <person name="Liu C."/>
            <person name="Liu B."/>
            <person name="Ren Y."/>
            <person name="Zhang Y."/>
            <person name="Wang H."/>
            <person name="Li S."/>
            <person name="Jiang F."/>
            <person name="Yin L."/>
            <person name="Zhang G."/>
            <person name="Qian W."/>
            <person name="Fan W."/>
        </authorList>
    </citation>
    <scope>NUCLEOTIDE SEQUENCE [LARGE SCALE GENOMIC DNA]</scope>
    <source>
        <strain evidence="1">SZHN2017</strain>
        <tissue evidence="1">Muscle</tissue>
    </source>
</reference>
<protein>
    <submittedName>
        <fullName evidence="1">Uncharacterized protein</fullName>
    </submittedName>
</protein>
<proteinExistence type="predicted"/>
<keyword evidence="2" id="KW-1185">Reference proteome</keyword>
<dbReference type="AlphaFoldDB" id="A0A2T7PWF2"/>
<evidence type="ECO:0000313" key="2">
    <source>
        <dbReference type="Proteomes" id="UP000245119"/>
    </source>
</evidence>
<gene>
    <name evidence="1" type="ORF">C0Q70_00318</name>
</gene>